<dbReference type="Proteomes" id="UP000504882">
    <property type="component" value="Unassembled WGS sequence"/>
</dbReference>
<accession>A0ABY2DYQ2</accession>
<feature type="region of interest" description="Disordered" evidence="1">
    <location>
        <begin position="1"/>
        <end position="23"/>
    </location>
</feature>
<evidence type="ECO:0000313" key="3">
    <source>
        <dbReference type="Proteomes" id="UP000504882"/>
    </source>
</evidence>
<dbReference type="RefSeq" id="WP_133109510.1">
    <property type="nucleotide sequence ID" value="NZ_SMNA01000012.1"/>
</dbReference>
<protein>
    <submittedName>
        <fullName evidence="2">Uncharacterized protein</fullName>
    </submittedName>
</protein>
<keyword evidence="3" id="KW-1185">Reference proteome</keyword>
<organism evidence="2 3">
    <name type="scientific">Occultella glacieicola</name>
    <dbReference type="NCBI Taxonomy" id="2518684"/>
    <lineage>
        <taxon>Bacteria</taxon>
        <taxon>Bacillati</taxon>
        <taxon>Actinomycetota</taxon>
        <taxon>Actinomycetes</taxon>
        <taxon>Micrococcales</taxon>
        <taxon>Ruaniaceae</taxon>
        <taxon>Occultella</taxon>
    </lineage>
</organism>
<dbReference type="EMBL" id="SMNA01000012">
    <property type="protein sequence ID" value="TDE89508.1"/>
    <property type="molecule type" value="Genomic_DNA"/>
</dbReference>
<evidence type="ECO:0000313" key="2">
    <source>
        <dbReference type="EMBL" id="TDE89508.1"/>
    </source>
</evidence>
<gene>
    <name evidence="2" type="ORF">EXU48_20290</name>
</gene>
<reference evidence="2 3" key="1">
    <citation type="submission" date="2019-03" db="EMBL/GenBank/DDBJ databases">
        <title>Genomic features of bacteria from cold environments.</title>
        <authorList>
            <person name="Shen L."/>
        </authorList>
    </citation>
    <scope>NUCLEOTIDE SEQUENCE [LARGE SCALE GENOMIC DNA]</scope>
    <source>
        <strain evidence="3">T3246-1</strain>
    </source>
</reference>
<sequence>MADPDGSTVIREERSVGDGAAAGVGEVTLAAGEPERPAHRRVAAAKAWLAVATSQPEGAETVALDAAERGLAELGDAYLAAADETLEDDTTLKHLAAQELRDQGSEHAATAMTRVLESRIELFDQGRGRAG</sequence>
<evidence type="ECO:0000256" key="1">
    <source>
        <dbReference type="SAM" id="MobiDB-lite"/>
    </source>
</evidence>
<proteinExistence type="predicted"/>
<name>A0ABY2DYQ2_9MICO</name>
<comment type="caution">
    <text evidence="2">The sequence shown here is derived from an EMBL/GenBank/DDBJ whole genome shotgun (WGS) entry which is preliminary data.</text>
</comment>